<gene>
    <name evidence="1" type="ORF">ACFONC_10130</name>
</gene>
<organism evidence="1 2">
    <name type="scientific">Luteimonas soli</name>
    <dbReference type="NCBI Taxonomy" id="1648966"/>
    <lineage>
        <taxon>Bacteria</taxon>
        <taxon>Pseudomonadati</taxon>
        <taxon>Pseudomonadota</taxon>
        <taxon>Gammaproteobacteria</taxon>
        <taxon>Lysobacterales</taxon>
        <taxon>Lysobacteraceae</taxon>
        <taxon>Luteimonas</taxon>
    </lineage>
</organism>
<evidence type="ECO:0000313" key="2">
    <source>
        <dbReference type="Proteomes" id="UP001595705"/>
    </source>
</evidence>
<dbReference type="Proteomes" id="UP001595705">
    <property type="component" value="Unassembled WGS sequence"/>
</dbReference>
<evidence type="ECO:0000313" key="1">
    <source>
        <dbReference type="EMBL" id="MFC3716511.1"/>
    </source>
</evidence>
<sequence length="142" mass="15636">MGIQKQEFYEGAALHVLLRGGAGAHVAYRNPFFLIDDRILIYLKYSTGIRSPWGFTFTAMEQRLLYRKSIELPVTIGLVCGSDGVAALPFASYAGIASLRGLALRVSCSRAHRKHFEIGGPDGMLGYKVPPSDWSRLLSETT</sequence>
<reference evidence="2" key="1">
    <citation type="journal article" date="2019" name="Int. J. Syst. Evol. Microbiol.">
        <title>The Global Catalogue of Microorganisms (GCM) 10K type strain sequencing project: providing services to taxonomists for standard genome sequencing and annotation.</title>
        <authorList>
            <consortium name="The Broad Institute Genomics Platform"/>
            <consortium name="The Broad Institute Genome Sequencing Center for Infectious Disease"/>
            <person name="Wu L."/>
            <person name="Ma J."/>
        </authorList>
    </citation>
    <scope>NUCLEOTIDE SEQUENCE [LARGE SCALE GENOMIC DNA]</scope>
    <source>
        <strain evidence="2">KCTC 42441</strain>
    </source>
</reference>
<proteinExistence type="predicted"/>
<accession>A0ABV7XKX8</accession>
<protein>
    <submittedName>
        <fullName evidence="1">Uncharacterized protein</fullName>
    </submittedName>
</protein>
<dbReference type="RefSeq" id="WP_386743725.1">
    <property type="nucleotide sequence ID" value="NZ_JBHRYA010000007.1"/>
</dbReference>
<comment type="caution">
    <text evidence="1">The sequence shown here is derived from an EMBL/GenBank/DDBJ whole genome shotgun (WGS) entry which is preliminary data.</text>
</comment>
<keyword evidence="2" id="KW-1185">Reference proteome</keyword>
<name>A0ABV7XKX8_9GAMM</name>
<dbReference type="EMBL" id="JBHRYA010000007">
    <property type="protein sequence ID" value="MFC3716511.1"/>
    <property type="molecule type" value="Genomic_DNA"/>
</dbReference>